<feature type="signal peptide" evidence="11">
    <location>
        <begin position="1"/>
        <end position="27"/>
    </location>
</feature>
<dbReference type="EMBL" id="CP119321">
    <property type="protein sequence ID" value="WEK12946.1"/>
    <property type="molecule type" value="Genomic_DNA"/>
</dbReference>
<evidence type="ECO:0000313" key="14">
    <source>
        <dbReference type="Proteomes" id="UP001213972"/>
    </source>
</evidence>
<feature type="chain" id="PRO_5042605045" evidence="11">
    <location>
        <begin position="28"/>
        <end position="406"/>
    </location>
</feature>
<dbReference type="GO" id="GO:0000272">
    <property type="term" value="P:polysaccharide catabolic process"/>
    <property type="evidence" value="ECO:0007669"/>
    <property type="project" value="UniProtKB-KW"/>
</dbReference>
<name>A0AAJ5W1K2_9MICO</name>
<dbReference type="GO" id="GO:0006281">
    <property type="term" value="P:DNA repair"/>
    <property type="evidence" value="ECO:0007669"/>
    <property type="project" value="UniProtKB-KW"/>
</dbReference>
<reference evidence="13" key="1">
    <citation type="submission" date="2023-03" db="EMBL/GenBank/DDBJ databases">
        <title>Andean soil-derived lignocellulolytic bacterial consortium as a source of novel taxa and putative plastic-active enzymes.</title>
        <authorList>
            <person name="Diaz-Garcia L."/>
            <person name="Chuvochina M."/>
            <person name="Feuerriegel G."/>
            <person name="Bunk B."/>
            <person name="Sproer C."/>
            <person name="Streit W.R."/>
            <person name="Rodriguez L.M."/>
            <person name="Overmann J."/>
            <person name="Jimenez D.J."/>
        </authorList>
    </citation>
    <scope>NUCLEOTIDE SEQUENCE</scope>
    <source>
        <strain evidence="13">MAG 4610</strain>
    </source>
</reference>
<evidence type="ECO:0000313" key="13">
    <source>
        <dbReference type="EMBL" id="WEK12946.1"/>
    </source>
</evidence>
<evidence type="ECO:0000256" key="4">
    <source>
        <dbReference type="ARBA" id="ARBA00022723"/>
    </source>
</evidence>
<feature type="domain" description="Fibronectin type-III" evidence="12">
    <location>
        <begin position="32"/>
        <end position="130"/>
    </location>
</feature>
<keyword evidence="10" id="KW-0624">Polysaccharide degradation</keyword>
<accession>A0AAJ5W1K2</accession>
<keyword evidence="6" id="KW-0378">Hydrolase</keyword>
<dbReference type="CDD" id="cd00063">
    <property type="entry name" value="FN3"/>
    <property type="match status" value="1"/>
</dbReference>
<evidence type="ECO:0000256" key="3">
    <source>
        <dbReference type="ARBA" id="ARBA00022722"/>
    </source>
</evidence>
<evidence type="ECO:0000256" key="9">
    <source>
        <dbReference type="ARBA" id="ARBA00023295"/>
    </source>
</evidence>
<dbReference type="InterPro" id="IPR005135">
    <property type="entry name" value="Endo/exonuclease/phosphatase"/>
</dbReference>
<evidence type="ECO:0000256" key="5">
    <source>
        <dbReference type="ARBA" id="ARBA00022763"/>
    </source>
</evidence>
<dbReference type="Gene3D" id="2.60.40.10">
    <property type="entry name" value="Immunoglobulins"/>
    <property type="match status" value="1"/>
</dbReference>
<dbReference type="PANTHER" id="PTHR15822:SF4">
    <property type="entry name" value="TYROSYL-DNA PHOSPHODIESTERASE 2"/>
    <property type="match status" value="1"/>
</dbReference>
<protein>
    <submittedName>
        <fullName evidence="13">Endonuclease/exonuclease/phosphatase family protein</fullName>
    </submittedName>
</protein>
<keyword evidence="13" id="KW-0255">Endonuclease</keyword>
<dbReference type="Pfam" id="PF00041">
    <property type="entry name" value="fn3"/>
    <property type="match status" value="1"/>
</dbReference>
<evidence type="ECO:0000256" key="6">
    <source>
        <dbReference type="ARBA" id="ARBA00022801"/>
    </source>
</evidence>
<dbReference type="Pfam" id="PF03372">
    <property type="entry name" value="Exo_endo_phos"/>
    <property type="match status" value="1"/>
</dbReference>
<evidence type="ECO:0000256" key="7">
    <source>
        <dbReference type="ARBA" id="ARBA00022842"/>
    </source>
</evidence>
<dbReference type="AlphaFoldDB" id="A0AAJ5W1K2"/>
<dbReference type="InterPro" id="IPR013783">
    <property type="entry name" value="Ig-like_fold"/>
</dbReference>
<dbReference type="InterPro" id="IPR051547">
    <property type="entry name" value="TDP2-like"/>
</dbReference>
<keyword evidence="3" id="KW-0540">Nuclease</keyword>
<dbReference type="InterPro" id="IPR036691">
    <property type="entry name" value="Endo/exonu/phosph_ase_sf"/>
</dbReference>
<organism evidence="13 14">
    <name type="scientific">Candidatus Microbacterium phytovorans</name>
    <dbReference type="NCBI Taxonomy" id="3121374"/>
    <lineage>
        <taxon>Bacteria</taxon>
        <taxon>Bacillati</taxon>
        <taxon>Actinomycetota</taxon>
        <taxon>Actinomycetes</taxon>
        <taxon>Micrococcales</taxon>
        <taxon>Microbacteriaceae</taxon>
        <taxon>Microbacterium</taxon>
    </lineage>
</organism>
<evidence type="ECO:0000256" key="8">
    <source>
        <dbReference type="ARBA" id="ARBA00023204"/>
    </source>
</evidence>
<keyword evidence="5" id="KW-0227">DNA damage</keyword>
<keyword evidence="7" id="KW-0460">Magnesium</keyword>
<dbReference type="PROSITE" id="PS50853">
    <property type="entry name" value="FN3"/>
    <property type="match status" value="1"/>
</dbReference>
<keyword evidence="10" id="KW-0119">Carbohydrate metabolism</keyword>
<keyword evidence="4" id="KW-0479">Metal-binding</keyword>
<dbReference type="PANTHER" id="PTHR15822">
    <property type="entry name" value="TRAF AND TNF RECEPTOR-ASSOCIATED PROTEIN"/>
    <property type="match status" value="1"/>
</dbReference>
<gene>
    <name evidence="13" type="ORF">P0Y48_10795</name>
</gene>
<evidence type="ECO:0000256" key="1">
    <source>
        <dbReference type="ARBA" id="ARBA00001936"/>
    </source>
</evidence>
<dbReference type="Proteomes" id="UP001213972">
    <property type="component" value="Chromosome"/>
</dbReference>
<dbReference type="SMART" id="SM00060">
    <property type="entry name" value="FN3"/>
    <property type="match status" value="1"/>
</dbReference>
<proteinExistence type="predicted"/>
<dbReference type="Gene3D" id="3.60.10.10">
    <property type="entry name" value="Endonuclease/exonuclease/phosphatase"/>
    <property type="match status" value="1"/>
</dbReference>
<dbReference type="SUPFAM" id="SSF56219">
    <property type="entry name" value="DNase I-like"/>
    <property type="match status" value="1"/>
</dbReference>
<dbReference type="GO" id="GO:0004519">
    <property type="term" value="F:endonuclease activity"/>
    <property type="evidence" value="ECO:0007669"/>
    <property type="project" value="UniProtKB-KW"/>
</dbReference>
<evidence type="ECO:0000259" key="12">
    <source>
        <dbReference type="PROSITE" id="PS50853"/>
    </source>
</evidence>
<evidence type="ECO:0000256" key="11">
    <source>
        <dbReference type="SAM" id="SignalP"/>
    </source>
</evidence>
<keyword evidence="11" id="KW-0732">Signal</keyword>
<dbReference type="SUPFAM" id="SSF49265">
    <property type="entry name" value="Fibronectin type III"/>
    <property type="match status" value="1"/>
</dbReference>
<keyword evidence="9" id="KW-0326">Glycosidase</keyword>
<sequence>MRLLSPRGAVAVLATVALLAATPVATATAAARPDRVGLVNVVGASLTASGATLTVDWTDVPGADRYEVFASPSFDKLPTKTTPSATVTASKATVGRLDPGRDYYIQVRAVNSAGPGLRSLRIGHGTIADEVALRADTPVYRLLTWNVCSNACGSFSTRAKVITSRIRELAPDIVALQEASKYTTAPTGYRHVVDGQNDILVRRGEFGAVPATASKPTSGSVRFSSTYATSGKGVAWAALHHRSGAYILVLDVHLVTGTSRSAVAQREYEAGRVASLVTSLRKKLAASHRSVADWTRVPAIFLGDFNTHKSRTDDDTMAVLEGRGYRDAFDQARALTRQHHNTANPEWSTRPVIGQLWGAHVDKVVVRPSRAVVRSWANAGEMSSSRRYVTPLGSDHHPLLVEVSLR</sequence>
<dbReference type="InterPro" id="IPR003961">
    <property type="entry name" value="FN3_dom"/>
</dbReference>
<comment type="cofactor">
    <cofactor evidence="1">
        <name>Mn(2+)</name>
        <dbReference type="ChEBI" id="CHEBI:29035"/>
    </cofactor>
</comment>
<dbReference type="InterPro" id="IPR036116">
    <property type="entry name" value="FN3_sf"/>
</dbReference>
<dbReference type="GO" id="GO:0016798">
    <property type="term" value="F:hydrolase activity, acting on glycosyl bonds"/>
    <property type="evidence" value="ECO:0007669"/>
    <property type="project" value="UniProtKB-KW"/>
</dbReference>
<evidence type="ECO:0000256" key="10">
    <source>
        <dbReference type="ARBA" id="ARBA00023326"/>
    </source>
</evidence>
<evidence type="ECO:0000256" key="2">
    <source>
        <dbReference type="ARBA" id="ARBA00001946"/>
    </source>
</evidence>
<comment type="cofactor">
    <cofactor evidence="2">
        <name>Mg(2+)</name>
        <dbReference type="ChEBI" id="CHEBI:18420"/>
    </cofactor>
</comment>
<keyword evidence="8" id="KW-0234">DNA repair</keyword>
<dbReference type="GO" id="GO:0046872">
    <property type="term" value="F:metal ion binding"/>
    <property type="evidence" value="ECO:0007669"/>
    <property type="project" value="UniProtKB-KW"/>
</dbReference>